<dbReference type="FunCoup" id="A0A061FKH9">
    <property type="interactions" value="66"/>
</dbReference>
<sequence length="461" mass="52513">MLAIASDKTAKALCSFTQVCVRYFSSLLQRISVPISDKRQASFFETTHPSNLSSASCFLCSFIKSFVFFLFGLESCILSDQGAMGNWRYRPHRRFYRQDRAPKYPPSYHEPEPSVSEFWNDGVPLWEKKFCTLVGLVSWRKIVDAKKFMCYNDNVLNWDDSAGEEAFQNAKKRYWAEINGLACDIPTPDPDVFIDQINWNPNIDPELIMDLEQEYFAAKDKDGKVVHENKTAMNLSSAPSEGCNANPYKVENPWECNNDIQGNSGLKDLVGWGQPVSKVDGSRNLISNGNDPWDNGITQGNESGKHNSWGDYGSRDWNTGNNSWGHSCQGIGSGKDDGWGDFKRNSCRRNQQYKRLPNGDNSWDRSFVQHNGAAKDQGWGDYGRNSWGWKQWENKNIGSRKVDFRKTSSSGGAWHGGSRKRESSHQYISGYNSHRFQRDDNQTSHCWRNGKPTKRVSFALE</sequence>
<proteinExistence type="predicted"/>
<dbReference type="Gramene" id="EOY17576">
    <property type="protein sequence ID" value="EOY17576"/>
    <property type="gene ID" value="TCM_042370"/>
</dbReference>
<accession>A0A061FKH9</accession>
<reference evidence="2 3" key="1">
    <citation type="journal article" date="2013" name="Genome Biol.">
        <title>The genome sequence of the most widely cultivated cacao type and its use to identify candidate genes regulating pod color.</title>
        <authorList>
            <person name="Motamayor J.C."/>
            <person name="Mockaitis K."/>
            <person name="Schmutz J."/>
            <person name="Haiminen N."/>
            <person name="Iii D.L."/>
            <person name="Cornejo O."/>
            <person name="Findley S.D."/>
            <person name="Zheng P."/>
            <person name="Utro F."/>
            <person name="Royaert S."/>
            <person name="Saski C."/>
            <person name="Jenkins J."/>
            <person name="Podicheti R."/>
            <person name="Zhao M."/>
            <person name="Scheffler B.E."/>
            <person name="Stack J.C."/>
            <person name="Feltus F.A."/>
            <person name="Mustiga G.M."/>
            <person name="Amores F."/>
            <person name="Phillips W."/>
            <person name="Marelli J.P."/>
            <person name="May G.D."/>
            <person name="Shapiro H."/>
            <person name="Ma J."/>
            <person name="Bustamante C.D."/>
            <person name="Schnell R.J."/>
            <person name="Main D."/>
            <person name="Gilbert D."/>
            <person name="Parida L."/>
            <person name="Kuhn D.N."/>
        </authorList>
    </citation>
    <scope>NUCLEOTIDE SEQUENCE [LARGE SCALE GENOMIC DNA]</scope>
    <source>
        <strain evidence="3">cv. Matina 1-6</strain>
    </source>
</reference>
<evidence type="ECO:0000256" key="1">
    <source>
        <dbReference type="SAM" id="MobiDB-lite"/>
    </source>
</evidence>
<organism evidence="2 3">
    <name type="scientific">Theobroma cacao</name>
    <name type="common">Cacao</name>
    <name type="synonym">Cocoa</name>
    <dbReference type="NCBI Taxonomy" id="3641"/>
    <lineage>
        <taxon>Eukaryota</taxon>
        <taxon>Viridiplantae</taxon>
        <taxon>Streptophyta</taxon>
        <taxon>Embryophyta</taxon>
        <taxon>Tracheophyta</taxon>
        <taxon>Spermatophyta</taxon>
        <taxon>Magnoliopsida</taxon>
        <taxon>eudicotyledons</taxon>
        <taxon>Gunneridae</taxon>
        <taxon>Pentapetalae</taxon>
        <taxon>rosids</taxon>
        <taxon>malvids</taxon>
        <taxon>Malvales</taxon>
        <taxon>Malvaceae</taxon>
        <taxon>Byttnerioideae</taxon>
        <taxon>Theobroma</taxon>
    </lineage>
</organism>
<feature type="compositionally biased region" description="Polar residues" evidence="1">
    <location>
        <begin position="284"/>
        <end position="302"/>
    </location>
</feature>
<evidence type="ECO:0000313" key="3">
    <source>
        <dbReference type="Proteomes" id="UP000026915"/>
    </source>
</evidence>
<dbReference type="EMBL" id="CM001888">
    <property type="protein sequence ID" value="EOY17576.1"/>
    <property type="molecule type" value="Genomic_DNA"/>
</dbReference>
<protein>
    <submittedName>
        <fullName evidence="2">Uncharacterized protein</fullName>
    </submittedName>
</protein>
<dbReference type="AlphaFoldDB" id="A0A061FKH9"/>
<keyword evidence="3" id="KW-1185">Reference proteome</keyword>
<evidence type="ECO:0000313" key="2">
    <source>
        <dbReference type="EMBL" id="EOY17576.1"/>
    </source>
</evidence>
<dbReference type="HOGENOM" id="CLU_036258_2_0_1"/>
<dbReference type="STRING" id="3641.A0A061FKH9"/>
<name>A0A061FKH9_THECC</name>
<dbReference type="PANTHER" id="PTHR34567:SF9">
    <property type="entry name" value="CONTAINING PROTEIN, PUTATIVE-RELATED"/>
    <property type="match status" value="1"/>
</dbReference>
<feature type="region of interest" description="Disordered" evidence="1">
    <location>
        <begin position="281"/>
        <end position="311"/>
    </location>
</feature>
<dbReference type="OMA" id="NGENPWE"/>
<gene>
    <name evidence="2" type="ORF">TCM_042370</name>
</gene>
<dbReference type="InParanoid" id="A0A061FKH9"/>
<dbReference type="PANTHER" id="PTHR34567">
    <property type="entry name" value="FK506-BINDING-LIKE PROTEIN"/>
    <property type="match status" value="1"/>
</dbReference>
<dbReference type="eggNOG" id="ENOG502R7RY">
    <property type="taxonomic scope" value="Eukaryota"/>
</dbReference>
<feature type="region of interest" description="Disordered" evidence="1">
    <location>
        <begin position="400"/>
        <end position="426"/>
    </location>
</feature>
<dbReference type="Proteomes" id="UP000026915">
    <property type="component" value="Chromosome 10"/>
</dbReference>